<keyword evidence="4 11" id="KW-0028">Amino-acid biosynthesis</keyword>
<dbReference type="InterPro" id="IPR023000">
    <property type="entry name" value="Shikimate_kinase_CS"/>
</dbReference>
<comment type="subunit">
    <text evidence="11">Monomer.</text>
</comment>
<keyword evidence="6 11" id="KW-0547">Nucleotide-binding</keyword>
<keyword evidence="9 11" id="KW-0057">Aromatic amino acid biosynthesis</keyword>
<comment type="catalytic activity">
    <reaction evidence="10 11">
        <text>shikimate + ATP = 3-phosphoshikimate + ADP + H(+)</text>
        <dbReference type="Rhea" id="RHEA:13121"/>
        <dbReference type="ChEBI" id="CHEBI:15378"/>
        <dbReference type="ChEBI" id="CHEBI:30616"/>
        <dbReference type="ChEBI" id="CHEBI:36208"/>
        <dbReference type="ChEBI" id="CHEBI:145989"/>
        <dbReference type="ChEBI" id="CHEBI:456216"/>
        <dbReference type="EC" id="2.7.1.71"/>
    </reaction>
</comment>
<dbReference type="PANTHER" id="PTHR21087:SF21">
    <property type="entry name" value="SHIKIMATE KINASE 2"/>
    <property type="match status" value="1"/>
</dbReference>
<dbReference type="GO" id="GO:0009073">
    <property type="term" value="P:aromatic amino acid family biosynthetic process"/>
    <property type="evidence" value="ECO:0007669"/>
    <property type="project" value="UniProtKB-KW"/>
</dbReference>
<dbReference type="Proteomes" id="UP000009173">
    <property type="component" value="Chromosome"/>
</dbReference>
<evidence type="ECO:0000313" key="13">
    <source>
        <dbReference type="Proteomes" id="UP000009173"/>
    </source>
</evidence>
<dbReference type="EMBL" id="CP000527">
    <property type="protein sequence ID" value="ABM29108.1"/>
    <property type="molecule type" value="Genomic_DNA"/>
</dbReference>
<keyword evidence="5 11" id="KW-0808">Transferase</keyword>
<feature type="binding site" evidence="11">
    <location>
        <position position="37"/>
    </location>
    <ligand>
        <name>substrate</name>
    </ligand>
</feature>
<dbReference type="Pfam" id="PF01202">
    <property type="entry name" value="SKI"/>
    <property type="match status" value="1"/>
</dbReference>
<keyword evidence="11" id="KW-0479">Metal-binding</keyword>
<dbReference type="PRINTS" id="PR01100">
    <property type="entry name" value="SHIKIMTKNASE"/>
</dbReference>
<organism evidence="12 13">
    <name type="scientific">Nitratidesulfovibrio vulgaris (strain DP4)</name>
    <name type="common">Desulfovibrio vulgaris</name>
    <dbReference type="NCBI Taxonomy" id="391774"/>
    <lineage>
        <taxon>Bacteria</taxon>
        <taxon>Pseudomonadati</taxon>
        <taxon>Thermodesulfobacteriota</taxon>
        <taxon>Desulfovibrionia</taxon>
        <taxon>Desulfovibrionales</taxon>
        <taxon>Desulfovibrionaceae</taxon>
        <taxon>Nitratidesulfovibrio</taxon>
    </lineage>
</organism>
<name>A0A0H3AA19_NITV4</name>
<dbReference type="NCBIfam" id="NF002988">
    <property type="entry name" value="PRK03731.1"/>
    <property type="match status" value="1"/>
</dbReference>
<evidence type="ECO:0000256" key="2">
    <source>
        <dbReference type="ARBA" id="ARBA00012154"/>
    </source>
</evidence>
<comment type="similarity">
    <text evidence="11">Belongs to the shikimate kinase family.</text>
</comment>
<feature type="binding site" evidence="11">
    <location>
        <position position="83"/>
    </location>
    <ligand>
        <name>substrate</name>
    </ligand>
</feature>
<dbReference type="GO" id="GO:0005524">
    <property type="term" value="F:ATP binding"/>
    <property type="evidence" value="ECO:0007669"/>
    <property type="project" value="UniProtKB-UniRule"/>
</dbReference>
<dbReference type="UniPathway" id="UPA00053">
    <property type="reaction ID" value="UER00088"/>
</dbReference>
<evidence type="ECO:0000256" key="6">
    <source>
        <dbReference type="ARBA" id="ARBA00022741"/>
    </source>
</evidence>
<evidence type="ECO:0000313" key="12">
    <source>
        <dbReference type="EMBL" id="ABM29108.1"/>
    </source>
</evidence>
<feature type="binding site" evidence="11">
    <location>
        <begin position="15"/>
        <end position="20"/>
    </location>
    <ligand>
        <name>ATP</name>
        <dbReference type="ChEBI" id="CHEBI:30616"/>
    </ligand>
</feature>
<dbReference type="SMR" id="A0A0H3AA19"/>
<dbReference type="InterPro" id="IPR000623">
    <property type="entry name" value="Shikimate_kinase/TSH1"/>
</dbReference>
<sequence>MGSEVCRVFLIGGRASGKSTVGRALAARLGWDFADTDAMVTRRAGCDIATLVAERGWDAFRDMESDALRDAAARERVVVATGGGMVLRAENRALLREAGVTVFLSLPVEVVAARLARNPEHGQRPSLTGKAVADEVADVMRERAPLYAEAARHVVRGDAPVACIVEDITALLAFS</sequence>
<dbReference type="HOGENOM" id="CLU_057607_4_3_7"/>
<evidence type="ECO:0000256" key="1">
    <source>
        <dbReference type="ARBA" id="ARBA00004842"/>
    </source>
</evidence>
<feature type="binding site" evidence="11">
    <location>
        <position position="143"/>
    </location>
    <ligand>
        <name>substrate</name>
    </ligand>
</feature>
<dbReference type="PROSITE" id="PS01128">
    <property type="entry name" value="SHIKIMATE_KINASE"/>
    <property type="match status" value="1"/>
</dbReference>
<evidence type="ECO:0000256" key="4">
    <source>
        <dbReference type="ARBA" id="ARBA00022605"/>
    </source>
</evidence>
<dbReference type="GO" id="GO:0004765">
    <property type="term" value="F:shikimate kinase activity"/>
    <property type="evidence" value="ECO:0007669"/>
    <property type="project" value="UniProtKB-UniRule"/>
</dbReference>
<evidence type="ECO:0000256" key="7">
    <source>
        <dbReference type="ARBA" id="ARBA00022777"/>
    </source>
</evidence>
<dbReference type="EC" id="2.7.1.71" evidence="2 11"/>
<proteinExistence type="inferred from homology"/>
<evidence type="ECO:0000256" key="8">
    <source>
        <dbReference type="ARBA" id="ARBA00022840"/>
    </source>
</evidence>
<comment type="pathway">
    <text evidence="1 11">Metabolic intermediate biosynthesis; chorismate biosynthesis; chorismate from D-erythrose 4-phosphate and phosphoenolpyruvate: step 5/7.</text>
</comment>
<dbReference type="SUPFAM" id="SSF52540">
    <property type="entry name" value="P-loop containing nucleoside triphosphate hydrolases"/>
    <property type="match status" value="1"/>
</dbReference>
<dbReference type="HAMAP" id="MF_00109">
    <property type="entry name" value="Shikimate_kinase"/>
    <property type="match status" value="1"/>
</dbReference>
<protein>
    <recommendedName>
        <fullName evidence="2 11">Shikimate kinase</fullName>
        <shortName evidence="11">SK</shortName>
        <ecNumber evidence="2 11">2.7.1.71</ecNumber>
    </recommendedName>
</protein>
<dbReference type="GO" id="GO:0000287">
    <property type="term" value="F:magnesium ion binding"/>
    <property type="evidence" value="ECO:0007669"/>
    <property type="project" value="UniProtKB-UniRule"/>
</dbReference>
<comment type="function">
    <text evidence="11">Catalyzes the specific phosphorylation of the 3-hydroxyl group of shikimic acid using ATP as a cosubstrate.</text>
</comment>
<dbReference type="GO" id="GO:0009423">
    <property type="term" value="P:chorismate biosynthetic process"/>
    <property type="evidence" value="ECO:0007669"/>
    <property type="project" value="UniProtKB-UniRule"/>
</dbReference>
<dbReference type="AlphaFoldDB" id="A0A0H3AA19"/>
<feature type="binding site" evidence="11">
    <location>
        <position position="124"/>
    </location>
    <ligand>
        <name>ATP</name>
        <dbReference type="ChEBI" id="CHEBI:30616"/>
    </ligand>
</feature>
<keyword evidence="7 11" id="KW-0418">Kinase</keyword>
<gene>
    <name evidence="11" type="primary">aroK</name>
    <name evidence="12" type="ordered locus">Dvul_2092</name>
</gene>
<dbReference type="InterPro" id="IPR031322">
    <property type="entry name" value="Shikimate/glucono_kinase"/>
</dbReference>
<reference evidence="13" key="1">
    <citation type="journal article" date="2009" name="Environ. Microbiol.">
        <title>Contribution of mobile genetic elements to Desulfovibrio vulgaris genome plasticity.</title>
        <authorList>
            <person name="Walker C.B."/>
            <person name="Stolyar S."/>
            <person name="Chivian D."/>
            <person name="Pinel N."/>
            <person name="Gabster J.A."/>
            <person name="Dehal P.S."/>
            <person name="He Z."/>
            <person name="Yang Z.K."/>
            <person name="Yen H.C."/>
            <person name="Zhou J."/>
            <person name="Wall J.D."/>
            <person name="Hazen T.C."/>
            <person name="Arkin A.P."/>
            <person name="Stahl D.A."/>
        </authorList>
    </citation>
    <scope>NUCLEOTIDE SEQUENCE [LARGE SCALE GENOMIC DNA]</scope>
    <source>
        <strain evidence="13">DP4</strain>
    </source>
</reference>
<comment type="caution">
    <text evidence="11">Lacks conserved residue(s) required for the propagation of feature annotation.</text>
</comment>
<evidence type="ECO:0000256" key="3">
    <source>
        <dbReference type="ARBA" id="ARBA00022490"/>
    </source>
</evidence>
<keyword evidence="11" id="KW-0460">Magnesium</keyword>
<dbReference type="InterPro" id="IPR027417">
    <property type="entry name" value="P-loop_NTPase"/>
</dbReference>
<dbReference type="PANTHER" id="PTHR21087">
    <property type="entry name" value="SHIKIMATE KINASE"/>
    <property type="match status" value="1"/>
</dbReference>
<comment type="subcellular location">
    <subcellularLocation>
        <location evidence="11">Cytoplasm</location>
    </subcellularLocation>
</comment>
<evidence type="ECO:0000256" key="11">
    <source>
        <dbReference type="HAMAP-Rule" id="MF_00109"/>
    </source>
</evidence>
<keyword evidence="3 11" id="KW-0963">Cytoplasm</keyword>
<dbReference type="CDD" id="cd00464">
    <property type="entry name" value="SK"/>
    <property type="match status" value="1"/>
</dbReference>
<accession>A0A0H3AA19</accession>
<evidence type="ECO:0000256" key="9">
    <source>
        <dbReference type="ARBA" id="ARBA00023141"/>
    </source>
</evidence>
<evidence type="ECO:0000256" key="10">
    <source>
        <dbReference type="ARBA" id="ARBA00048567"/>
    </source>
</evidence>
<keyword evidence="8 11" id="KW-0067">ATP-binding</keyword>
<dbReference type="GO" id="GO:0008652">
    <property type="term" value="P:amino acid biosynthetic process"/>
    <property type="evidence" value="ECO:0007669"/>
    <property type="project" value="UniProtKB-KW"/>
</dbReference>
<dbReference type="KEGG" id="dvl:Dvul_2092"/>
<feature type="binding site" evidence="11">
    <location>
        <position position="19"/>
    </location>
    <ligand>
        <name>Mg(2+)</name>
        <dbReference type="ChEBI" id="CHEBI:18420"/>
    </ligand>
</feature>
<feature type="binding site" evidence="11">
    <location>
        <position position="61"/>
    </location>
    <ligand>
        <name>substrate</name>
    </ligand>
</feature>
<dbReference type="RefSeq" id="WP_010938191.1">
    <property type="nucleotide sequence ID" value="NC_008751.1"/>
</dbReference>
<evidence type="ECO:0000256" key="5">
    <source>
        <dbReference type="ARBA" id="ARBA00022679"/>
    </source>
</evidence>
<comment type="cofactor">
    <cofactor evidence="11">
        <name>Mg(2+)</name>
        <dbReference type="ChEBI" id="CHEBI:18420"/>
    </cofactor>
    <text evidence="11">Binds 1 Mg(2+) ion per subunit.</text>
</comment>
<dbReference type="GO" id="GO:0005829">
    <property type="term" value="C:cytosol"/>
    <property type="evidence" value="ECO:0007669"/>
    <property type="project" value="TreeGrafter"/>
</dbReference>
<dbReference type="Gene3D" id="3.40.50.300">
    <property type="entry name" value="P-loop containing nucleotide triphosphate hydrolases"/>
    <property type="match status" value="1"/>
</dbReference>